<accession>A0AAD8L2X7</accession>
<dbReference type="Proteomes" id="UP001229421">
    <property type="component" value="Unassembled WGS sequence"/>
</dbReference>
<keyword evidence="3" id="KW-1185">Reference proteome</keyword>
<reference evidence="2" key="1">
    <citation type="journal article" date="2023" name="bioRxiv">
        <title>Improved chromosome-level genome assembly for marigold (Tagetes erecta).</title>
        <authorList>
            <person name="Jiang F."/>
            <person name="Yuan L."/>
            <person name="Wang S."/>
            <person name="Wang H."/>
            <person name="Xu D."/>
            <person name="Wang A."/>
            <person name="Fan W."/>
        </authorList>
    </citation>
    <scope>NUCLEOTIDE SEQUENCE</scope>
    <source>
        <strain evidence="2">WSJ</strain>
        <tissue evidence="2">Leaf</tissue>
    </source>
</reference>
<feature type="region of interest" description="Disordered" evidence="1">
    <location>
        <begin position="76"/>
        <end position="176"/>
    </location>
</feature>
<comment type="caution">
    <text evidence="2">The sequence shown here is derived from an EMBL/GenBank/DDBJ whole genome shotgun (WGS) entry which is preliminary data.</text>
</comment>
<evidence type="ECO:0000313" key="3">
    <source>
        <dbReference type="Proteomes" id="UP001229421"/>
    </source>
</evidence>
<name>A0AAD8L2X7_TARER</name>
<organism evidence="2 3">
    <name type="scientific">Tagetes erecta</name>
    <name type="common">African marigold</name>
    <dbReference type="NCBI Taxonomy" id="13708"/>
    <lineage>
        <taxon>Eukaryota</taxon>
        <taxon>Viridiplantae</taxon>
        <taxon>Streptophyta</taxon>
        <taxon>Embryophyta</taxon>
        <taxon>Tracheophyta</taxon>
        <taxon>Spermatophyta</taxon>
        <taxon>Magnoliopsida</taxon>
        <taxon>eudicotyledons</taxon>
        <taxon>Gunneridae</taxon>
        <taxon>Pentapetalae</taxon>
        <taxon>asterids</taxon>
        <taxon>campanulids</taxon>
        <taxon>Asterales</taxon>
        <taxon>Asteraceae</taxon>
        <taxon>Asteroideae</taxon>
        <taxon>Heliantheae alliance</taxon>
        <taxon>Tageteae</taxon>
        <taxon>Tagetes</taxon>
    </lineage>
</organism>
<evidence type="ECO:0000256" key="1">
    <source>
        <dbReference type="SAM" id="MobiDB-lite"/>
    </source>
</evidence>
<dbReference type="PANTHER" id="PTHR34380:SF1">
    <property type="entry name" value="OS01G0221300 PROTEIN"/>
    <property type="match status" value="1"/>
</dbReference>
<dbReference type="PANTHER" id="PTHR34380">
    <property type="entry name" value="BNAA03G12380D PROTEIN"/>
    <property type="match status" value="1"/>
</dbReference>
<evidence type="ECO:0000313" key="2">
    <source>
        <dbReference type="EMBL" id="KAK1431781.1"/>
    </source>
</evidence>
<gene>
    <name evidence="2" type="ORF">QVD17_08423</name>
</gene>
<feature type="compositionally biased region" description="Basic residues" evidence="1">
    <location>
        <begin position="111"/>
        <end position="122"/>
    </location>
</feature>
<feature type="compositionally biased region" description="Acidic residues" evidence="1">
    <location>
        <begin position="140"/>
        <end position="154"/>
    </location>
</feature>
<feature type="compositionally biased region" description="Polar residues" evidence="1">
    <location>
        <begin position="129"/>
        <end position="139"/>
    </location>
</feature>
<dbReference type="EMBL" id="JAUHHV010000002">
    <property type="protein sequence ID" value="KAK1431781.1"/>
    <property type="molecule type" value="Genomic_DNA"/>
</dbReference>
<proteinExistence type="predicted"/>
<dbReference type="AlphaFoldDB" id="A0AAD8L2X7"/>
<sequence>MPAATSSVINSPFHGVIDVSYGETTKVKKVSGSRKRGDAVHQQHIERERMDGFKFHSSNTRSAKRKKAAKIIISDDESGYEGNAPIGTHNAKHSSSVMIDSEEEGEENLSKRKHTRLRKLGSKNKQDKSSIYLNKTFSSSEDEEDGVADLESEGESLGGFIVDSSENASEKDSESG</sequence>
<protein>
    <submittedName>
        <fullName evidence="2">Uncharacterized protein</fullName>
    </submittedName>
</protein>